<dbReference type="STRING" id="1123303.GCA_000372425_01158"/>
<accession>A0A2X3VU33</accession>
<protein>
    <recommendedName>
        <fullName evidence="3">30S ribosomal protein S10</fullName>
    </recommendedName>
</protein>
<proteinExistence type="predicted"/>
<keyword evidence="2" id="KW-1185">Reference proteome</keyword>
<organism evidence="1 2">
    <name type="scientific">Streptococcus ferus</name>
    <dbReference type="NCBI Taxonomy" id="1345"/>
    <lineage>
        <taxon>Bacteria</taxon>
        <taxon>Bacillati</taxon>
        <taxon>Bacillota</taxon>
        <taxon>Bacilli</taxon>
        <taxon>Lactobacillales</taxon>
        <taxon>Streptococcaceae</taxon>
        <taxon>Streptococcus</taxon>
    </lineage>
</organism>
<evidence type="ECO:0008006" key="3">
    <source>
        <dbReference type="Google" id="ProtNLM"/>
    </source>
</evidence>
<reference evidence="1 2" key="1">
    <citation type="submission" date="2018-06" db="EMBL/GenBank/DDBJ databases">
        <authorList>
            <consortium name="Pathogen Informatics"/>
            <person name="Doyle S."/>
        </authorList>
    </citation>
    <scope>NUCLEOTIDE SEQUENCE [LARGE SCALE GENOMIC DNA]</scope>
    <source>
        <strain evidence="1 2">NCTC12278</strain>
    </source>
</reference>
<dbReference type="KEGG" id="sfer:NCTC12278_01847"/>
<dbReference type="AlphaFoldDB" id="A0A2X3VU33"/>
<gene>
    <name evidence="1" type="ORF">NCTC12278_01847</name>
</gene>
<dbReference type="Proteomes" id="UP000249495">
    <property type="component" value="Chromosome 1"/>
</dbReference>
<evidence type="ECO:0000313" key="2">
    <source>
        <dbReference type="Proteomes" id="UP000249495"/>
    </source>
</evidence>
<sequence>MGKYQLDDKGKAQVLRFHEKNASTLKDKKEDKTDLRAQFLEKLTRKSKKE</sequence>
<dbReference type="RefSeq" id="WP_018030482.1">
    <property type="nucleotide sequence ID" value="NZ_JBCLUB010000002.1"/>
</dbReference>
<name>A0A2X3VU33_9STRE</name>
<dbReference type="EMBL" id="LS483343">
    <property type="protein sequence ID" value="SQF41245.1"/>
    <property type="molecule type" value="Genomic_DNA"/>
</dbReference>
<evidence type="ECO:0000313" key="1">
    <source>
        <dbReference type="EMBL" id="SQF41245.1"/>
    </source>
</evidence>